<comment type="caution">
    <text evidence="1">The sequence shown here is derived from an EMBL/GenBank/DDBJ whole genome shotgun (WGS) entry which is preliminary data.</text>
</comment>
<dbReference type="EMBL" id="LAZR01015618">
    <property type="protein sequence ID" value="KKM08134.1"/>
    <property type="molecule type" value="Genomic_DNA"/>
</dbReference>
<dbReference type="AlphaFoldDB" id="A0A0F9HAI3"/>
<reference evidence="1" key="1">
    <citation type="journal article" date="2015" name="Nature">
        <title>Complex archaea that bridge the gap between prokaryotes and eukaryotes.</title>
        <authorList>
            <person name="Spang A."/>
            <person name="Saw J.H."/>
            <person name="Jorgensen S.L."/>
            <person name="Zaremba-Niedzwiedzka K."/>
            <person name="Martijn J."/>
            <person name="Lind A.E."/>
            <person name="van Eijk R."/>
            <person name="Schleper C."/>
            <person name="Guy L."/>
            <person name="Ettema T.J."/>
        </authorList>
    </citation>
    <scope>NUCLEOTIDE SEQUENCE</scope>
</reference>
<name>A0A0F9HAI3_9ZZZZ</name>
<sequence length="64" mass="7352">MESKQYGVTVRTWDHFAGEGGEWTWNLFLLGEYTESDMKRIIDGLKAAGKWYFYGEVNPQEASG</sequence>
<protein>
    <submittedName>
        <fullName evidence="1">Uncharacterized protein</fullName>
    </submittedName>
</protein>
<organism evidence="1">
    <name type="scientific">marine sediment metagenome</name>
    <dbReference type="NCBI Taxonomy" id="412755"/>
    <lineage>
        <taxon>unclassified sequences</taxon>
        <taxon>metagenomes</taxon>
        <taxon>ecological metagenomes</taxon>
    </lineage>
</organism>
<proteinExistence type="predicted"/>
<evidence type="ECO:0000313" key="1">
    <source>
        <dbReference type="EMBL" id="KKM08134.1"/>
    </source>
</evidence>
<gene>
    <name evidence="1" type="ORF">LCGC14_1726950</name>
</gene>
<accession>A0A0F9HAI3</accession>